<dbReference type="Pfam" id="PF01614">
    <property type="entry name" value="IclR_C"/>
    <property type="match status" value="1"/>
</dbReference>
<feature type="domain" description="IclR-ED" evidence="1">
    <location>
        <begin position="1"/>
        <end position="71"/>
    </location>
</feature>
<dbReference type="PROSITE" id="PS51078">
    <property type="entry name" value="ICLR_ED"/>
    <property type="match status" value="1"/>
</dbReference>
<accession>A0ABR7YZW6</accession>
<evidence type="ECO:0000313" key="3">
    <source>
        <dbReference type="Proteomes" id="UP000805841"/>
    </source>
</evidence>
<keyword evidence="3" id="KW-1185">Reference proteome</keyword>
<dbReference type="SUPFAM" id="SSF55781">
    <property type="entry name" value="GAF domain-like"/>
    <property type="match status" value="1"/>
</dbReference>
<evidence type="ECO:0000313" key="2">
    <source>
        <dbReference type="EMBL" id="MBD1598771.1"/>
    </source>
</evidence>
<reference evidence="2 3" key="1">
    <citation type="journal article" date="2020" name="Insects">
        <title>Bacteria Belonging to Pseudomonas typographi sp. nov. from the Bark Beetle Ips typographus Have Genomic Potential to Aid in the Host Ecology.</title>
        <authorList>
            <person name="Peral-Aranega E."/>
            <person name="Saati-Santamaria Z."/>
            <person name="Kolarik M."/>
            <person name="Rivas R."/>
            <person name="Garcia-Fraile P."/>
        </authorList>
    </citation>
    <scope>NUCLEOTIDE SEQUENCE [LARGE SCALE GENOMIC DNA]</scope>
    <source>
        <strain evidence="2 3">CA3A</strain>
    </source>
</reference>
<proteinExistence type="predicted"/>
<evidence type="ECO:0000259" key="1">
    <source>
        <dbReference type="PROSITE" id="PS51078"/>
    </source>
</evidence>
<comment type="caution">
    <text evidence="2">The sequence shown here is derived from an EMBL/GenBank/DDBJ whole genome shotgun (WGS) entry which is preliminary data.</text>
</comment>
<dbReference type="Proteomes" id="UP000805841">
    <property type="component" value="Unassembled WGS sequence"/>
</dbReference>
<gene>
    <name evidence="2" type="ORF">HAQ05_08635</name>
</gene>
<organism evidence="2 3">
    <name type="scientific">Pseudomonas typographi</name>
    <dbReference type="NCBI Taxonomy" id="2715964"/>
    <lineage>
        <taxon>Bacteria</taxon>
        <taxon>Pseudomonadati</taxon>
        <taxon>Pseudomonadota</taxon>
        <taxon>Gammaproteobacteria</taxon>
        <taxon>Pseudomonadales</taxon>
        <taxon>Pseudomonadaceae</taxon>
        <taxon>Pseudomonas</taxon>
    </lineage>
</organism>
<dbReference type="Gene3D" id="3.30.450.40">
    <property type="match status" value="1"/>
</dbReference>
<dbReference type="InterPro" id="IPR014757">
    <property type="entry name" value="Tscrpt_reg_IclR_C"/>
</dbReference>
<dbReference type="EMBL" id="JAAOCA010000008">
    <property type="protein sequence ID" value="MBD1598771.1"/>
    <property type="molecule type" value="Genomic_DNA"/>
</dbReference>
<dbReference type="InterPro" id="IPR029016">
    <property type="entry name" value="GAF-like_dom_sf"/>
</dbReference>
<protein>
    <recommendedName>
        <fullName evidence="1">IclR-ED domain-containing protein</fullName>
    </recommendedName>
</protein>
<name>A0ABR7YZW6_9PSED</name>
<sequence length="71" mass="7420">MAKEPIKQYTRFTLTDLGAIQAEIARARACGYAICDPESDAGGSGVSAPVFDAAGACDRGIGYRRGVEPVQ</sequence>